<evidence type="ECO:0000313" key="2">
    <source>
        <dbReference type="EMBL" id="KAJ1157232.1"/>
    </source>
</evidence>
<gene>
    <name evidence="2" type="ORF">NDU88_009947</name>
</gene>
<organism evidence="2 3">
    <name type="scientific">Pleurodeles waltl</name>
    <name type="common">Iberian ribbed newt</name>
    <dbReference type="NCBI Taxonomy" id="8319"/>
    <lineage>
        <taxon>Eukaryota</taxon>
        <taxon>Metazoa</taxon>
        <taxon>Chordata</taxon>
        <taxon>Craniata</taxon>
        <taxon>Vertebrata</taxon>
        <taxon>Euteleostomi</taxon>
        <taxon>Amphibia</taxon>
        <taxon>Batrachia</taxon>
        <taxon>Caudata</taxon>
        <taxon>Salamandroidea</taxon>
        <taxon>Salamandridae</taxon>
        <taxon>Pleurodelinae</taxon>
        <taxon>Pleurodeles</taxon>
    </lineage>
</organism>
<evidence type="ECO:0000313" key="3">
    <source>
        <dbReference type="Proteomes" id="UP001066276"/>
    </source>
</evidence>
<reference evidence="2" key="1">
    <citation type="journal article" date="2022" name="bioRxiv">
        <title>Sequencing and chromosome-scale assembly of the giantPleurodeles waltlgenome.</title>
        <authorList>
            <person name="Brown T."/>
            <person name="Elewa A."/>
            <person name="Iarovenko S."/>
            <person name="Subramanian E."/>
            <person name="Araus A.J."/>
            <person name="Petzold A."/>
            <person name="Susuki M."/>
            <person name="Suzuki K.-i.T."/>
            <person name="Hayashi T."/>
            <person name="Toyoda A."/>
            <person name="Oliveira C."/>
            <person name="Osipova E."/>
            <person name="Leigh N.D."/>
            <person name="Simon A."/>
            <person name="Yun M.H."/>
        </authorList>
    </citation>
    <scope>NUCLEOTIDE SEQUENCE</scope>
    <source>
        <strain evidence="2">20211129_DDA</strain>
        <tissue evidence="2">Liver</tissue>
    </source>
</reference>
<feature type="compositionally biased region" description="Basic and acidic residues" evidence="1">
    <location>
        <begin position="114"/>
        <end position="135"/>
    </location>
</feature>
<comment type="caution">
    <text evidence="2">The sequence shown here is derived from an EMBL/GenBank/DDBJ whole genome shotgun (WGS) entry which is preliminary data.</text>
</comment>
<dbReference type="EMBL" id="JANPWB010000009">
    <property type="protein sequence ID" value="KAJ1157232.1"/>
    <property type="molecule type" value="Genomic_DNA"/>
</dbReference>
<protein>
    <submittedName>
        <fullName evidence="2">Uncharacterized protein</fullName>
    </submittedName>
</protein>
<accession>A0AAV7RZR4</accession>
<sequence length="160" mass="18476">MPPAPGRTPRPVVAKLLLYKDRDLLLQRARETGPFEVENRRVKESWLCLETYRTGRDDQNSHKPPTTRSRRKRRHSAFRPRRDRVLWPRKTQASQGKRVAIRAAASLTVLPTSDEEKTSHTDAGKMEDSSDHESVADPFGDLPHVTPQTPHYCTELRMRE</sequence>
<feature type="compositionally biased region" description="Basic residues" evidence="1">
    <location>
        <begin position="68"/>
        <end position="82"/>
    </location>
</feature>
<evidence type="ECO:0000256" key="1">
    <source>
        <dbReference type="SAM" id="MobiDB-lite"/>
    </source>
</evidence>
<feature type="region of interest" description="Disordered" evidence="1">
    <location>
        <begin position="51"/>
        <end position="160"/>
    </location>
</feature>
<name>A0AAV7RZR4_PLEWA</name>
<keyword evidence="3" id="KW-1185">Reference proteome</keyword>
<dbReference type="AlphaFoldDB" id="A0AAV7RZR4"/>
<proteinExistence type="predicted"/>
<dbReference type="Gene3D" id="3.30.70.1820">
    <property type="entry name" value="L1 transposable element, RRM domain"/>
    <property type="match status" value="1"/>
</dbReference>
<dbReference type="Proteomes" id="UP001066276">
    <property type="component" value="Chromosome 5"/>
</dbReference>